<dbReference type="EMBL" id="JAZHXI010000010">
    <property type="protein sequence ID" value="KAL2066785.1"/>
    <property type="molecule type" value="Genomic_DNA"/>
</dbReference>
<dbReference type="Proteomes" id="UP001595075">
    <property type="component" value="Unassembled WGS sequence"/>
</dbReference>
<protein>
    <submittedName>
        <fullName evidence="2">Uncharacterized protein</fullName>
    </submittedName>
</protein>
<comment type="caution">
    <text evidence="2">The sequence shown here is derived from an EMBL/GenBank/DDBJ whole genome shotgun (WGS) entry which is preliminary data.</text>
</comment>
<name>A0ABR4CA37_9HELO</name>
<reference evidence="2 3" key="1">
    <citation type="journal article" date="2024" name="Commun. Biol.">
        <title>Comparative genomic analysis of thermophilic fungi reveals convergent evolutionary adaptations and gene losses.</title>
        <authorList>
            <person name="Steindorff A.S."/>
            <person name="Aguilar-Pontes M.V."/>
            <person name="Robinson A.J."/>
            <person name="Andreopoulos B."/>
            <person name="LaButti K."/>
            <person name="Kuo A."/>
            <person name="Mondo S."/>
            <person name="Riley R."/>
            <person name="Otillar R."/>
            <person name="Haridas S."/>
            <person name="Lipzen A."/>
            <person name="Grimwood J."/>
            <person name="Schmutz J."/>
            <person name="Clum A."/>
            <person name="Reid I.D."/>
            <person name="Moisan M.C."/>
            <person name="Butler G."/>
            <person name="Nguyen T.T.M."/>
            <person name="Dewar K."/>
            <person name="Conant G."/>
            <person name="Drula E."/>
            <person name="Henrissat B."/>
            <person name="Hansel C."/>
            <person name="Singer S."/>
            <person name="Hutchinson M.I."/>
            <person name="de Vries R.P."/>
            <person name="Natvig D.O."/>
            <person name="Powell A.J."/>
            <person name="Tsang A."/>
            <person name="Grigoriev I.V."/>
        </authorList>
    </citation>
    <scope>NUCLEOTIDE SEQUENCE [LARGE SCALE GENOMIC DNA]</scope>
    <source>
        <strain evidence="2 3">CBS 494.80</strain>
    </source>
</reference>
<dbReference type="Gene3D" id="2.60.20.10">
    <property type="entry name" value="Crystallins"/>
    <property type="match status" value="1"/>
</dbReference>
<organism evidence="2 3">
    <name type="scientific">Oculimacula yallundae</name>
    <dbReference type="NCBI Taxonomy" id="86028"/>
    <lineage>
        <taxon>Eukaryota</taxon>
        <taxon>Fungi</taxon>
        <taxon>Dikarya</taxon>
        <taxon>Ascomycota</taxon>
        <taxon>Pezizomycotina</taxon>
        <taxon>Leotiomycetes</taxon>
        <taxon>Helotiales</taxon>
        <taxon>Ploettnerulaceae</taxon>
        <taxon>Oculimacula</taxon>
    </lineage>
</organism>
<sequence length="155" mass="17299">MQVSYTLVLAFLTLTQCTPIENSLPSGELHEIKLVAANQDGKLLSDKKVAAQDDGAFILLCTEANFRGCDLYNVKSGWCCEYLQLASHYACFSLLTSIVYVSDFYNDRITSLSTDHNCQFWVNKHCKGDSFTMPAGDSLNVGKAWNDKISSFLCW</sequence>
<evidence type="ECO:0000313" key="2">
    <source>
        <dbReference type="EMBL" id="KAL2066785.1"/>
    </source>
</evidence>
<proteinExistence type="predicted"/>
<feature type="signal peptide" evidence="1">
    <location>
        <begin position="1"/>
        <end position="17"/>
    </location>
</feature>
<gene>
    <name evidence="2" type="ORF">VTL71DRAFT_1209</name>
</gene>
<accession>A0ABR4CA37</accession>
<keyword evidence="3" id="KW-1185">Reference proteome</keyword>
<evidence type="ECO:0000256" key="1">
    <source>
        <dbReference type="SAM" id="SignalP"/>
    </source>
</evidence>
<evidence type="ECO:0000313" key="3">
    <source>
        <dbReference type="Proteomes" id="UP001595075"/>
    </source>
</evidence>
<keyword evidence="1" id="KW-0732">Signal</keyword>
<feature type="chain" id="PRO_5045754918" evidence="1">
    <location>
        <begin position="18"/>
        <end position="155"/>
    </location>
</feature>